<dbReference type="STRING" id="48936.NJ75_03425"/>
<comment type="caution">
    <text evidence="2">The sequence shown here is derived from an EMBL/GenBank/DDBJ whole genome shotgun (WGS) entry which is preliminary data.</text>
</comment>
<dbReference type="RefSeq" id="WP_052242594.1">
    <property type="nucleotide sequence ID" value="NZ_JRVC01000019.1"/>
</dbReference>
<protein>
    <submittedName>
        <fullName evidence="2">Uncharacterized protein</fullName>
    </submittedName>
</protein>
<keyword evidence="3" id="KW-1185">Reference proteome</keyword>
<feature type="transmembrane region" description="Helical" evidence="1">
    <location>
        <begin position="6"/>
        <end position="25"/>
    </location>
</feature>
<reference evidence="2 3" key="1">
    <citation type="submission" date="2014-10" db="EMBL/GenBank/DDBJ databases">
        <title>Draft genome sequence of Novosphingobium subterraneum DSM 12447.</title>
        <authorList>
            <person name="Gan H.M."/>
            <person name="Gan H.Y."/>
            <person name="Savka M.A."/>
        </authorList>
    </citation>
    <scope>NUCLEOTIDE SEQUENCE [LARGE SCALE GENOMIC DNA]</scope>
    <source>
        <strain evidence="2 3">DSM 12447</strain>
    </source>
</reference>
<dbReference type="Proteomes" id="UP000031338">
    <property type="component" value="Unassembled WGS sequence"/>
</dbReference>
<name>A0A0B9A3Z3_9SPHN</name>
<keyword evidence="1" id="KW-0812">Transmembrane</keyword>
<sequence length="83" mass="9098">MEALFASGHAADIVLAALLLEALWLRWRGWSVGDLLTMLLPAALIVVGLRAALVGADWPWISAPIALSFPVHIVDVMRRRRSL</sequence>
<dbReference type="EMBL" id="JRVC01000019">
    <property type="protein sequence ID" value="KHS44023.1"/>
    <property type="molecule type" value="Genomic_DNA"/>
</dbReference>
<gene>
    <name evidence="2" type="ORF">NJ75_03425</name>
</gene>
<evidence type="ECO:0000256" key="1">
    <source>
        <dbReference type="SAM" id="Phobius"/>
    </source>
</evidence>
<organism evidence="2 3">
    <name type="scientific">Novosphingobium subterraneum</name>
    <dbReference type="NCBI Taxonomy" id="48936"/>
    <lineage>
        <taxon>Bacteria</taxon>
        <taxon>Pseudomonadati</taxon>
        <taxon>Pseudomonadota</taxon>
        <taxon>Alphaproteobacteria</taxon>
        <taxon>Sphingomonadales</taxon>
        <taxon>Sphingomonadaceae</taxon>
        <taxon>Novosphingobium</taxon>
    </lineage>
</organism>
<accession>A0A0B9A3Z3</accession>
<evidence type="ECO:0000313" key="2">
    <source>
        <dbReference type="EMBL" id="KHS44023.1"/>
    </source>
</evidence>
<keyword evidence="1" id="KW-1133">Transmembrane helix</keyword>
<keyword evidence="1" id="KW-0472">Membrane</keyword>
<evidence type="ECO:0000313" key="3">
    <source>
        <dbReference type="Proteomes" id="UP000031338"/>
    </source>
</evidence>
<dbReference type="PATRIC" id="fig|48936.3.peg.3450"/>
<dbReference type="AlphaFoldDB" id="A0A0B9A3Z3"/>
<feature type="transmembrane region" description="Helical" evidence="1">
    <location>
        <begin position="58"/>
        <end position="77"/>
    </location>
</feature>
<feature type="transmembrane region" description="Helical" evidence="1">
    <location>
        <begin position="32"/>
        <end position="52"/>
    </location>
</feature>
<proteinExistence type="predicted"/>